<proteinExistence type="predicted"/>
<dbReference type="Proteomes" id="UP001500603">
    <property type="component" value="Unassembled WGS sequence"/>
</dbReference>
<comment type="caution">
    <text evidence="3">The sequence shown here is derived from an EMBL/GenBank/DDBJ whole genome shotgun (WGS) entry which is preliminary data.</text>
</comment>
<feature type="transmembrane region" description="Helical" evidence="2">
    <location>
        <begin position="15"/>
        <end position="34"/>
    </location>
</feature>
<dbReference type="EMBL" id="BAABJM010000010">
    <property type="protein sequence ID" value="GAA5069267.1"/>
    <property type="molecule type" value="Genomic_DNA"/>
</dbReference>
<keyword evidence="2" id="KW-0472">Membrane</keyword>
<keyword evidence="2" id="KW-1133">Transmembrane helix</keyword>
<organism evidence="3 4">
    <name type="scientific">Nocardia callitridis</name>
    <dbReference type="NCBI Taxonomy" id="648753"/>
    <lineage>
        <taxon>Bacteria</taxon>
        <taxon>Bacillati</taxon>
        <taxon>Actinomycetota</taxon>
        <taxon>Actinomycetes</taxon>
        <taxon>Mycobacteriales</taxon>
        <taxon>Nocardiaceae</taxon>
        <taxon>Nocardia</taxon>
    </lineage>
</organism>
<evidence type="ECO:0000313" key="3">
    <source>
        <dbReference type="EMBL" id="GAA5069267.1"/>
    </source>
</evidence>
<accession>A0ABP9L694</accession>
<reference evidence="4" key="1">
    <citation type="journal article" date="2019" name="Int. J. Syst. Evol. Microbiol.">
        <title>The Global Catalogue of Microorganisms (GCM) 10K type strain sequencing project: providing services to taxonomists for standard genome sequencing and annotation.</title>
        <authorList>
            <consortium name="The Broad Institute Genomics Platform"/>
            <consortium name="The Broad Institute Genome Sequencing Center for Infectious Disease"/>
            <person name="Wu L."/>
            <person name="Ma J."/>
        </authorList>
    </citation>
    <scope>NUCLEOTIDE SEQUENCE [LARGE SCALE GENOMIC DNA]</scope>
    <source>
        <strain evidence="4">JCM 18298</strain>
    </source>
</reference>
<keyword evidence="4" id="KW-1185">Reference proteome</keyword>
<evidence type="ECO:0000256" key="2">
    <source>
        <dbReference type="SAM" id="Phobius"/>
    </source>
</evidence>
<gene>
    <name evidence="3" type="ORF">GCM10023318_60370</name>
</gene>
<protein>
    <submittedName>
        <fullName evidence="3">Uncharacterized protein</fullName>
    </submittedName>
</protein>
<feature type="region of interest" description="Disordered" evidence="1">
    <location>
        <begin position="42"/>
        <end position="72"/>
    </location>
</feature>
<name>A0ABP9L694_9NOCA</name>
<evidence type="ECO:0000256" key="1">
    <source>
        <dbReference type="SAM" id="MobiDB-lite"/>
    </source>
</evidence>
<evidence type="ECO:0000313" key="4">
    <source>
        <dbReference type="Proteomes" id="UP001500603"/>
    </source>
</evidence>
<sequence>MAGGWTAMYNMEDTGLLMSASAMASGIAIDNMTLRYRKHLAQRSTKASSFEGGGEQIDISRERRSGPANNRA</sequence>
<keyword evidence="2" id="KW-0812">Transmembrane</keyword>